<evidence type="ECO:0000256" key="2">
    <source>
        <dbReference type="ARBA" id="ARBA00022475"/>
    </source>
</evidence>
<evidence type="ECO:0000256" key="1">
    <source>
        <dbReference type="ARBA" id="ARBA00004651"/>
    </source>
</evidence>
<dbReference type="InterPro" id="IPR029151">
    <property type="entry name" value="Sensor-like_sf"/>
</dbReference>
<dbReference type="Gene3D" id="1.10.287.950">
    <property type="entry name" value="Methyl-accepting chemotaxis protein"/>
    <property type="match status" value="1"/>
</dbReference>
<dbReference type="CDD" id="cd06225">
    <property type="entry name" value="HAMP"/>
    <property type="match status" value="1"/>
</dbReference>
<evidence type="ECO:0000256" key="11">
    <source>
        <dbReference type="SAM" id="Phobius"/>
    </source>
</evidence>
<keyword evidence="15" id="KW-1185">Reference proteome</keyword>
<dbReference type="RefSeq" id="WP_379561442.1">
    <property type="nucleotide sequence ID" value="NZ_JBHUMX010000019.1"/>
</dbReference>
<evidence type="ECO:0000256" key="5">
    <source>
        <dbReference type="ARBA" id="ARBA00022692"/>
    </source>
</evidence>
<dbReference type="InterPro" id="IPR004089">
    <property type="entry name" value="MCPsignal_dom"/>
</dbReference>
<evidence type="ECO:0000256" key="4">
    <source>
        <dbReference type="ARBA" id="ARBA00022500"/>
    </source>
</evidence>
<feature type="domain" description="Methyl-accepting transducer" evidence="12">
    <location>
        <begin position="375"/>
        <end position="611"/>
    </location>
</feature>
<sequence length="661" mass="71802">MTKFKFKKLSLSLRNKLLLSFLVILLVPSCIIAYTSYSSAKANTDNRMLSTAQESVQMVDHTINQLLQAQIENVDFLSNAISAEEILNGNTAEIQTLLNRNQESKIDVEQTYVGTTEGDFLQAPESLEQSADYDPRARPWYQKAEESKGKTIITEPYVSSSTQDMVVTIAKVTADGSGVIGTDINLGHLSDMVAQINIGKEGFVFLLDENGNYISHPTNEAGNEETAPFIQELYATEMGSFNYEYEGEAKKLAFTTNDTAKWKIAGSMFQNEVDEAVQPILHTTLIVIAIAIAIGIVIVLFIIRSITKPVKKLVEAADKMSNGDLTVEVANTNNDEIGQLANAFNRMRKHLNEVILQVRDKANNLAASSEQLNASSQQNSIATEQITTSIQEVAAGVENQSSRIDSSSKMAHQMSSSIQQIASSSNEVSTTAEDATEVVKAGNQAIETTVGQMEFIKQTVHNLSANIEGLGNQSMEISKIVDVITGIAEQTNLLALNAAIEAARAGEHGKGFAVVADEVRKLAEQSSYSSEQIKDMIQSIQKESVEAVRAMQTGTTEVDRGIEVVNKAGQSFTDITSFVNTVTTQIQQVTSKIQEISSGTEQFTETFETIAGISETTSGAAQNVSASTEEQLASMEEITDSASSLSIMAEELQELVEQFKL</sequence>
<evidence type="ECO:0000256" key="8">
    <source>
        <dbReference type="ARBA" id="ARBA00023224"/>
    </source>
</evidence>
<accession>A0ABW5PZL2</accession>
<evidence type="ECO:0000256" key="3">
    <source>
        <dbReference type="ARBA" id="ARBA00022481"/>
    </source>
</evidence>
<feature type="domain" description="HAMP" evidence="13">
    <location>
        <begin position="304"/>
        <end position="356"/>
    </location>
</feature>
<dbReference type="InterPro" id="IPR003660">
    <property type="entry name" value="HAMP_dom"/>
</dbReference>
<keyword evidence="5 11" id="KW-0812">Transmembrane</keyword>
<dbReference type="SUPFAM" id="SSF103190">
    <property type="entry name" value="Sensory domain-like"/>
    <property type="match status" value="1"/>
</dbReference>
<evidence type="ECO:0000313" key="14">
    <source>
        <dbReference type="EMBL" id="MFD2628705.1"/>
    </source>
</evidence>
<dbReference type="Pfam" id="PF00672">
    <property type="entry name" value="HAMP"/>
    <property type="match status" value="1"/>
</dbReference>
<dbReference type="Pfam" id="PF02743">
    <property type="entry name" value="dCache_1"/>
    <property type="match status" value="1"/>
</dbReference>
<dbReference type="CDD" id="cd11386">
    <property type="entry name" value="MCP_signal"/>
    <property type="match status" value="1"/>
</dbReference>
<comment type="caution">
    <text evidence="14">The sequence shown here is derived from an EMBL/GenBank/DDBJ whole genome shotgun (WGS) entry which is preliminary data.</text>
</comment>
<dbReference type="Gene3D" id="1.10.8.500">
    <property type="entry name" value="HAMP domain in histidine kinase"/>
    <property type="match status" value="1"/>
</dbReference>
<keyword evidence="3" id="KW-0488">Methylation</keyword>
<organism evidence="14 15">
    <name type="scientific">Oceanobacillus kapialis</name>
    <dbReference type="NCBI Taxonomy" id="481353"/>
    <lineage>
        <taxon>Bacteria</taxon>
        <taxon>Bacillati</taxon>
        <taxon>Bacillota</taxon>
        <taxon>Bacilli</taxon>
        <taxon>Bacillales</taxon>
        <taxon>Bacillaceae</taxon>
        <taxon>Oceanobacillus</taxon>
    </lineage>
</organism>
<keyword evidence="8 10" id="KW-0807">Transducer</keyword>
<feature type="transmembrane region" description="Helical" evidence="11">
    <location>
        <begin position="280"/>
        <end position="303"/>
    </location>
</feature>
<name>A0ABW5PZL2_9BACI</name>
<dbReference type="Gene3D" id="3.30.450.20">
    <property type="entry name" value="PAS domain"/>
    <property type="match status" value="2"/>
</dbReference>
<dbReference type="CDD" id="cd18773">
    <property type="entry name" value="PDC1_HK_sensor"/>
    <property type="match status" value="1"/>
</dbReference>
<evidence type="ECO:0000259" key="13">
    <source>
        <dbReference type="PROSITE" id="PS50885"/>
    </source>
</evidence>
<evidence type="ECO:0000256" key="7">
    <source>
        <dbReference type="ARBA" id="ARBA00023136"/>
    </source>
</evidence>
<dbReference type="PANTHER" id="PTHR32089:SF114">
    <property type="entry name" value="METHYL-ACCEPTING CHEMOTAXIS PROTEIN MCPB"/>
    <property type="match status" value="1"/>
</dbReference>
<keyword evidence="6 11" id="KW-1133">Transmembrane helix</keyword>
<dbReference type="SUPFAM" id="SSF58104">
    <property type="entry name" value="Methyl-accepting chemotaxis protein (MCP) signaling domain"/>
    <property type="match status" value="1"/>
</dbReference>
<evidence type="ECO:0000256" key="6">
    <source>
        <dbReference type="ARBA" id="ARBA00022989"/>
    </source>
</evidence>
<dbReference type="PROSITE" id="PS50885">
    <property type="entry name" value="HAMP"/>
    <property type="match status" value="1"/>
</dbReference>
<dbReference type="PROSITE" id="PS50111">
    <property type="entry name" value="CHEMOTAXIS_TRANSDUC_2"/>
    <property type="match status" value="1"/>
</dbReference>
<dbReference type="EMBL" id="JBHUMX010000019">
    <property type="protein sequence ID" value="MFD2628705.1"/>
    <property type="molecule type" value="Genomic_DNA"/>
</dbReference>
<evidence type="ECO:0000313" key="15">
    <source>
        <dbReference type="Proteomes" id="UP001597451"/>
    </source>
</evidence>
<dbReference type="InterPro" id="IPR033479">
    <property type="entry name" value="dCache_1"/>
</dbReference>
<dbReference type="Pfam" id="PF00015">
    <property type="entry name" value="MCPsignal"/>
    <property type="match status" value="1"/>
</dbReference>
<keyword evidence="7 11" id="KW-0472">Membrane</keyword>
<dbReference type="PANTHER" id="PTHR32089">
    <property type="entry name" value="METHYL-ACCEPTING CHEMOTAXIS PROTEIN MCPB"/>
    <property type="match status" value="1"/>
</dbReference>
<dbReference type="SMART" id="SM00304">
    <property type="entry name" value="HAMP"/>
    <property type="match status" value="1"/>
</dbReference>
<protein>
    <submittedName>
        <fullName evidence="14">Methyl-accepting chemotaxis protein</fullName>
    </submittedName>
</protein>
<dbReference type="Proteomes" id="UP001597451">
    <property type="component" value="Unassembled WGS sequence"/>
</dbReference>
<dbReference type="CDD" id="cd12912">
    <property type="entry name" value="PDC2_MCP_like"/>
    <property type="match status" value="1"/>
</dbReference>
<keyword evidence="2" id="KW-1003">Cell membrane</keyword>
<evidence type="ECO:0000256" key="9">
    <source>
        <dbReference type="ARBA" id="ARBA00029447"/>
    </source>
</evidence>
<dbReference type="SMART" id="SM00283">
    <property type="entry name" value="MA"/>
    <property type="match status" value="1"/>
</dbReference>
<proteinExistence type="inferred from homology"/>
<evidence type="ECO:0000256" key="10">
    <source>
        <dbReference type="PROSITE-ProRule" id="PRU00284"/>
    </source>
</evidence>
<keyword evidence="4" id="KW-0145">Chemotaxis</keyword>
<gene>
    <name evidence="14" type="ORF">ACFSUN_07880</name>
</gene>
<comment type="subcellular location">
    <subcellularLocation>
        <location evidence="1">Cell membrane</location>
        <topology evidence="1">Multi-pass membrane protein</topology>
    </subcellularLocation>
</comment>
<reference evidence="15" key="1">
    <citation type="journal article" date="2019" name="Int. J. Syst. Evol. Microbiol.">
        <title>The Global Catalogue of Microorganisms (GCM) 10K type strain sequencing project: providing services to taxonomists for standard genome sequencing and annotation.</title>
        <authorList>
            <consortium name="The Broad Institute Genomics Platform"/>
            <consortium name="The Broad Institute Genome Sequencing Center for Infectious Disease"/>
            <person name="Wu L."/>
            <person name="Ma J."/>
        </authorList>
    </citation>
    <scope>NUCLEOTIDE SEQUENCE [LARGE SCALE GENOMIC DNA]</scope>
    <source>
        <strain evidence="15">TISTR 1858</strain>
    </source>
</reference>
<evidence type="ECO:0000259" key="12">
    <source>
        <dbReference type="PROSITE" id="PS50111"/>
    </source>
</evidence>
<comment type="similarity">
    <text evidence="9">Belongs to the methyl-accepting chemotaxis (MCP) protein family.</text>
</comment>